<accession>A0A9D1JDS6</accession>
<reference evidence="3" key="1">
    <citation type="submission" date="2020-10" db="EMBL/GenBank/DDBJ databases">
        <authorList>
            <person name="Gilroy R."/>
        </authorList>
    </citation>
    <scope>NUCLEOTIDE SEQUENCE</scope>
    <source>
        <strain evidence="3">ChiW13-3771</strain>
    </source>
</reference>
<dbReference type="GO" id="GO:0003677">
    <property type="term" value="F:DNA binding"/>
    <property type="evidence" value="ECO:0007669"/>
    <property type="project" value="InterPro"/>
</dbReference>
<sequence>QKIEDEIMENATDSAKLNELMKDKETIEQELDDTMERWVYLNELAEKIKAQNEEK</sequence>
<gene>
    <name evidence="3" type="ORF">IAC96_10265</name>
</gene>
<feature type="non-terminal residue" evidence="3">
    <location>
        <position position="1"/>
    </location>
</feature>
<dbReference type="EMBL" id="DVHN01000133">
    <property type="protein sequence ID" value="HIR89324.1"/>
    <property type="molecule type" value="Genomic_DNA"/>
</dbReference>
<protein>
    <recommendedName>
        <fullName evidence="2">ABC transporter Uup C-terminal domain-containing protein</fullName>
    </recommendedName>
</protein>
<dbReference type="Proteomes" id="UP000824201">
    <property type="component" value="Unassembled WGS sequence"/>
</dbReference>
<reference evidence="3" key="2">
    <citation type="journal article" date="2021" name="PeerJ">
        <title>Extensive microbial diversity within the chicken gut microbiome revealed by metagenomics and culture.</title>
        <authorList>
            <person name="Gilroy R."/>
            <person name="Ravi A."/>
            <person name="Getino M."/>
            <person name="Pursley I."/>
            <person name="Horton D.L."/>
            <person name="Alikhan N.F."/>
            <person name="Baker D."/>
            <person name="Gharbi K."/>
            <person name="Hall N."/>
            <person name="Watson M."/>
            <person name="Adriaenssens E.M."/>
            <person name="Foster-Nyarko E."/>
            <person name="Jarju S."/>
            <person name="Secka A."/>
            <person name="Antonio M."/>
            <person name="Oren A."/>
            <person name="Chaudhuri R.R."/>
            <person name="La Ragione R."/>
            <person name="Hildebrand F."/>
            <person name="Pallen M.J."/>
        </authorList>
    </citation>
    <scope>NUCLEOTIDE SEQUENCE</scope>
    <source>
        <strain evidence="3">ChiW13-3771</strain>
    </source>
</reference>
<dbReference type="AlphaFoldDB" id="A0A9D1JDS6"/>
<evidence type="ECO:0000313" key="4">
    <source>
        <dbReference type="Proteomes" id="UP000824201"/>
    </source>
</evidence>
<comment type="caution">
    <text evidence="3">The sequence shown here is derived from an EMBL/GenBank/DDBJ whole genome shotgun (WGS) entry which is preliminary data.</text>
</comment>
<dbReference type="Pfam" id="PF16326">
    <property type="entry name" value="ABC_tran_CTD"/>
    <property type="match status" value="1"/>
</dbReference>
<name>A0A9D1JDS6_9FIRM</name>
<feature type="coiled-coil region" evidence="1">
    <location>
        <begin position="10"/>
        <end position="37"/>
    </location>
</feature>
<keyword evidence="1" id="KW-0175">Coiled coil</keyword>
<organism evidence="3 4">
    <name type="scientific">Candidatus Fimimorpha faecalis</name>
    <dbReference type="NCBI Taxonomy" id="2840824"/>
    <lineage>
        <taxon>Bacteria</taxon>
        <taxon>Bacillati</taxon>
        <taxon>Bacillota</taxon>
        <taxon>Clostridia</taxon>
        <taxon>Eubacteriales</taxon>
        <taxon>Candidatus Fimimorpha</taxon>
    </lineage>
</organism>
<evidence type="ECO:0000259" key="2">
    <source>
        <dbReference type="Pfam" id="PF16326"/>
    </source>
</evidence>
<evidence type="ECO:0000313" key="3">
    <source>
        <dbReference type="EMBL" id="HIR89324.1"/>
    </source>
</evidence>
<feature type="domain" description="ABC transporter Uup C-terminal" evidence="2">
    <location>
        <begin position="2"/>
        <end position="43"/>
    </location>
</feature>
<evidence type="ECO:0000256" key="1">
    <source>
        <dbReference type="SAM" id="Coils"/>
    </source>
</evidence>
<proteinExistence type="predicted"/>
<dbReference type="InterPro" id="IPR032524">
    <property type="entry name" value="ABC_tran_C"/>
</dbReference>